<evidence type="ECO:0000313" key="1">
    <source>
        <dbReference type="EMBL" id="QJA99735.1"/>
    </source>
</evidence>
<proteinExistence type="predicted"/>
<dbReference type="AlphaFoldDB" id="A0A6M3MAD5"/>
<protein>
    <submittedName>
        <fullName evidence="2">Uncharacterized protein</fullName>
    </submittedName>
</protein>
<accession>A0A6M3MAD5</accession>
<dbReference type="EMBL" id="MT143665">
    <property type="protein sequence ID" value="QJA99735.1"/>
    <property type="molecule type" value="Genomic_DNA"/>
</dbReference>
<organism evidence="2">
    <name type="scientific">viral metagenome</name>
    <dbReference type="NCBI Taxonomy" id="1070528"/>
    <lineage>
        <taxon>unclassified sequences</taxon>
        <taxon>metagenomes</taxon>
        <taxon>organismal metagenomes</taxon>
    </lineage>
</organism>
<evidence type="ECO:0000313" key="2">
    <source>
        <dbReference type="EMBL" id="QJB01909.1"/>
    </source>
</evidence>
<dbReference type="EMBL" id="MT143744">
    <property type="protein sequence ID" value="QJB01909.1"/>
    <property type="molecule type" value="Genomic_DNA"/>
</dbReference>
<name>A0A6M3MAD5_9ZZZZ</name>
<reference evidence="2" key="1">
    <citation type="submission" date="2020-03" db="EMBL/GenBank/DDBJ databases">
        <title>The deep terrestrial virosphere.</title>
        <authorList>
            <person name="Holmfeldt K."/>
            <person name="Nilsson E."/>
            <person name="Simone D."/>
            <person name="Lopez-Fernandez M."/>
            <person name="Wu X."/>
            <person name="de Brujin I."/>
            <person name="Lundin D."/>
            <person name="Andersson A."/>
            <person name="Bertilsson S."/>
            <person name="Dopson M."/>
        </authorList>
    </citation>
    <scope>NUCLEOTIDE SEQUENCE</scope>
    <source>
        <strain evidence="1">MM171A00913</strain>
        <strain evidence="2">MM171B01748</strain>
    </source>
</reference>
<gene>
    <name evidence="1" type="ORF">MM171A00913_0002</name>
    <name evidence="2" type="ORF">MM171B01748_0002</name>
</gene>
<sequence>MTYNPVKKTADLLNWMLEKIKSVEYGVTLRWTFYQAVQEKGLKKSDYKNIKKYCSKSRKDFWNGWNPTTLVDDTRTIYRNGGGYDNFYDWLNSFMNREPTYEVYSRQENIVQIWFEAQAMYSQFNHYASPYRIPLVPFKGDTSINAKWKMAEYLAELYEKYRKPIIILYFGDYEPHRDRGSRAKGLTIPMDALDDVLPWFASMIIKNGVLTMAELTPDKLGEILTFKRIGLNEEHIKQWELPENPERPGEFQWEALNDERARDLIKGAIEEYWDRDVIIEIQEKEKADGITWNEIAREAIERYKKAQE</sequence>